<evidence type="ECO:0000313" key="2">
    <source>
        <dbReference type="Proteomes" id="UP000198310"/>
    </source>
</evidence>
<accession>A0A238YWM0</accession>
<gene>
    <name evidence="1" type="ORF">SAMN06269173_106162</name>
</gene>
<sequence>MLLEELQSSLGKTYLSISYRPEGPWIHADWIGYPTGNSVLQGALAYLDQMQKQGCRAVLNDNRRLVGRWDASLEFLEQQWIPHALSTGLRYWAHLDNPGAFSVESADALRTRINGRFEVGIFEDQLQAEDWLRAGLRKG</sequence>
<dbReference type="Proteomes" id="UP000198310">
    <property type="component" value="Unassembled WGS sequence"/>
</dbReference>
<protein>
    <recommendedName>
        <fullName evidence="3">SpoIIAA-like</fullName>
    </recommendedName>
</protein>
<reference evidence="2" key="1">
    <citation type="submission" date="2017-06" db="EMBL/GenBank/DDBJ databases">
        <authorList>
            <person name="Varghese N."/>
            <person name="Submissions S."/>
        </authorList>
    </citation>
    <scope>NUCLEOTIDE SEQUENCE [LARGE SCALE GENOMIC DNA]</scope>
    <source>
        <strain evidence="2">DSM 28041</strain>
    </source>
</reference>
<keyword evidence="2" id="KW-1185">Reference proteome</keyword>
<evidence type="ECO:0000313" key="1">
    <source>
        <dbReference type="EMBL" id="SNR75676.1"/>
    </source>
</evidence>
<organism evidence="1 2">
    <name type="scientific">Hymenobacter mucosus</name>
    <dbReference type="NCBI Taxonomy" id="1411120"/>
    <lineage>
        <taxon>Bacteria</taxon>
        <taxon>Pseudomonadati</taxon>
        <taxon>Bacteroidota</taxon>
        <taxon>Cytophagia</taxon>
        <taxon>Cytophagales</taxon>
        <taxon>Hymenobacteraceae</taxon>
        <taxon>Hymenobacter</taxon>
    </lineage>
</organism>
<dbReference type="EMBL" id="FZNS01000006">
    <property type="protein sequence ID" value="SNR75676.1"/>
    <property type="molecule type" value="Genomic_DNA"/>
</dbReference>
<name>A0A238YWM0_9BACT</name>
<proteinExistence type="predicted"/>
<evidence type="ECO:0008006" key="3">
    <source>
        <dbReference type="Google" id="ProtNLM"/>
    </source>
</evidence>
<dbReference type="AlphaFoldDB" id="A0A238YWM0"/>